<accession>A0A7W5DRE0</accession>
<dbReference type="EMBL" id="JACHYB010000001">
    <property type="protein sequence ID" value="MBB3187328.1"/>
    <property type="molecule type" value="Genomic_DNA"/>
</dbReference>
<evidence type="ECO:0008006" key="4">
    <source>
        <dbReference type="Google" id="ProtNLM"/>
    </source>
</evidence>
<dbReference type="Pfam" id="PF16022">
    <property type="entry name" value="DUF4783"/>
    <property type="match status" value="1"/>
</dbReference>
<comment type="caution">
    <text evidence="2">The sequence shown here is derived from an EMBL/GenBank/DDBJ whole genome shotgun (WGS) entry which is preliminary data.</text>
</comment>
<evidence type="ECO:0000313" key="3">
    <source>
        <dbReference type="Proteomes" id="UP000544222"/>
    </source>
</evidence>
<dbReference type="AlphaFoldDB" id="A0A7W5DRE0"/>
<name>A0A7W5DRE0_9PORP</name>
<dbReference type="RefSeq" id="WP_183413101.1">
    <property type="nucleotide sequence ID" value="NZ_JACHYB010000001.1"/>
</dbReference>
<keyword evidence="1" id="KW-0732">Signal</keyword>
<feature type="chain" id="PRO_5030508170" description="DUF4783 domain-containing protein" evidence="1">
    <location>
        <begin position="24"/>
        <end position="130"/>
    </location>
</feature>
<gene>
    <name evidence="2" type="ORF">FHX64_001491</name>
</gene>
<evidence type="ECO:0000256" key="1">
    <source>
        <dbReference type="SAM" id="SignalP"/>
    </source>
</evidence>
<feature type="signal peptide" evidence="1">
    <location>
        <begin position="1"/>
        <end position="23"/>
    </location>
</feature>
<keyword evidence="3" id="KW-1185">Reference proteome</keyword>
<dbReference type="Gene3D" id="3.10.450.50">
    <property type="match status" value="1"/>
</dbReference>
<reference evidence="2 3" key="1">
    <citation type="submission" date="2020-08" db="EMBL/GenBank/DDBJ databases">
        <title>Genomic Encyclopedia of Type Strains, Phase IV (KMG-IV): sequencing the most valuable type-strain genomes for metagenomic binning, comparative biology and taxonomic classification.</title>
        <authorList>
            <person name="Goeker M."/>
        </authorList>
    </citation>
    <scope>NUCLEOTIDE SEQUENCE [LARGE SCALE GENOMIC DNA]</scope>
    <source>
        <strain evidence="2 3">DSM 27471</strain>
    </source>
</reference>
<organism evidence="2 3">
    <name type="scientific">Microbacter margulisiae</name>
    <dbReference type="NCBI Taxonomy" id="1350067"/>
    <lineage>
        <taxon>Bacteria</taxon>
        <taxon>Pseudomonadati</taxon>
        <taxon>Bacteroidota</taxon>
        <taxon>Bacteroidia</taxon>
        <taxon>Bacteroidales</taxon>
        <taxon>Porphyromonadaceae</taxon>
        <taxon>Microbacter</taxon>
    </lineage>
</organism>
<protein>
    <recommendedName>
        <fullName evidence="4">DUF4783 domain-containing protein</fullName>
    </recommendedName>
</protein>
<proteinExistence type="predicted"/>
<evidence type="ECO:0000313" key="2">
    <source>
        <dbReference type="EMBL" id="MBB3187328.1"/>
    </source>
</evidence>
<sequence length="130" mass="14954">MKRMNRFLILVCVSVFFVSICQAQTTDNLTKKISNAFNTQNIGMLSDLFSNDAELTLPDGNNFRKDNLDEQLNRFIRQKKVSGFEALHEGEKGNRMFIIGNLHSPSATYRINLFLKNESGNFLIYQIKIE</sequence>
<dbReference type="Proteomes" id="UP000544222">
    <property type="component" value="Unassembled WGS sequence"/>
</dbReference>
<dbReference type="InterPro" id="IPR031977">
    <property type="entry name" value="DUF4783"/>
</dbReference>